<dbReference type="InterPro" id="IPR015424">
    <property type="entry name" value="PyrdxlP-dep_Trfase"/>
</dbReference>
<dbReference type="Proteomes" id="UP000280417">
    <property type="component" value="Unassembled WGS sequence"/>
</dbReference>
<sequence length="85" mass="9840">MSNPKKWVESITAHTYGTWRPQRDWKKPLFIAGAERVYFFDETGRRYLDFSSQLMCSNLGHGNKKIIDAICEQAKKLPYVAPGFV</sequence>
<accession>A0A662DKR2</accession>
<evidence type="ECO:0008006" key="5">
    <source>
        <dbReference type="Google" id="ProtNLM"/>
    </source>
</evidence>
<dbReference type="EMBL" id="QMQA01000016">
    <property type="protein sequence ID" value="RLE15117.1"/>
    <property type="molecule type" value="Genomic_DNA"/>
</dbReference>
<protein>
    <recommendedName>
        <fullName evidence="5">Aspartate aminotransferase family protein</fullName>
    </recommendedName>
</protein>
<proteinExistence type="inferred from homology"/>
<evidence type="ECO:0000313" key="3">
    <source>
        <dbReference type="EMBL" id="RLE15117.1"/>
    </source>
</evidence>
<dbReference type="Gene3D" id="3.90.1150.10">
    <property type="entry name" value="Aspartate Aminotransferase, domain 1"/>
    <property type="match status" value="1"/>
</dbReference>
<dbReference type="GO" id="GO:0030170">
    <property type="term" value="F:pyridoxal phosphate binding"/>
    <property type="evidence" value="ECO:0007669"/>
    <property type="project" value="InterPro"/>
</dbReference>
<evidence type="ECO:0000256" key="1">
    <source>
        <dbReference type="ARBA" id="ARBA00008954"/>
    </source>
</evidence>
<keyword evidence="2" id="KW-0663">Pyridoxal phosphate</keyword>
<evidence type="ECO:0000313" key="4">
    <source>
        <dbReference type="Proteomes" id="UP000280417"/>
    </source>
</evidence>
<dbReference type="AlphaFoldDB" id="A0A662DKR2"/>
<gene>
    <name evidence="3" type="ORF">DRJ04_01020</name>
</gene>
<comment type="similarity">
    <text evidence="1">Belongs to the class-III pyridoxal-phosphate-dependent aminotransferase family.</text>
</comment>
<organism evidence="3 4">
    <name type="scientific">Aerophobetes bacterium</name>
    <dbReference type="NCBI Taxonomy" id="2030807"/>
    <lineage>
        <taxon>Bacteria</taxon>
        <taxon>Candidatus Aerophobota</taxon>
    </lineage>
</organism>
<dbReference type="InterPro" id="IPR015421">
    <property type="entry name" value="PyrdxlP-dep_Trfase_major"/>
</dbReference>
<dbReference type="InterPro" id="IPR005814">
    <property type="entry name" value="Aminotrans_3"/>
</dbReference>
<dbReference type="PANTHER" id="PTHR43094:SF1">
    <property type="entry name" value="AMINOTRANSFERASE CLASS-III"/>
    <property type="match status" value="1"/>
</dbReference>
<dbReference type="PANTHER" id="PTHR43094">
    <property type="entry name" value="AMINOTRANSFERASE"/>
    <property type="match status" value="1"/>
</dbReference>
<reference evidence="3 4" key="1">
    <citation type="submission" date="2018-06" db="EMBL/GenBank/DDBJ databases">
        <title>Extensive metabolic versatility and redundancy in microbially diverse, dynamic hydrothermal sediments.</title>
        <authorList>
            <person name="Dombrowski N."/>
            <person name="Teske A."/>
            <person name="Baker B.J."/>
        </authorList>
    </citation>
    <scope>NUCLEOTIDE SEQUENCE [LARGE SCALE GENOMIC DNA]</scope>
    <source>
        <strain evidence="3">B3_G15</strain>
    </source>
</reference>
<evidence type="ECO:0000256" key="2">
    <source>
        <dbReference type="ARBA" id="ARBA00022898"/>
    </source>
</evidence>
<dbReference type="Gene3D" id="3.40.640.10">
    <property type="entry name" value="Type I PLP-dependent aspartate aminotransferase-like (Major domain)"/>
    <property type="match status" value="1"/>
</dbReference>
<comment type="caution">
    <text evidence="3">The sequence shown here is derived from an EMBL/GenBank/DDBJ whole genome shotgun (WGS) entry which is preliminary data.</text>
</comment>
<dbReference type="GO" id="GO:0005829">
    <property type="term" value="C:cytosol"/>
    <property type="evidence" value="ECO:0007669"/>
    <property type="project" value="TreeGrafter"/>
</dbReference>
<feature type="non-terminal residue" evidence="3">
    <location>
        <position position="85"/>
    </location>
</feature>
<dbReference type="GO" id="GO:0008483">
    <property type="term" value="F:transaminase activity"/>
    <property type="evidence" value="ECO:0007669"/>
    <property type="project" value="InterPro"/>
</dbReference>
<name>A0A662DKR2_UNCAE</name>
<dbReference type="Pfam" id="PF00202">
    <property type="entry name" value="Aminotran_3"/>
    <property type="match status" value="1"/>
</dbReference>
<dbReference type="InterPro" id="IPR015422">
    <property type="entry name" value="PyrdxlP-dep_Trfase_small"/>
</dbReference>
<dbReference type="SUPFAM" id="SSF53383">
    <property type="entry name" value="PLP-dependent transferases"/>
    <property type="match status" value="1"/>
</dbReference>